<organism evidence="2 3">
    <name type="scientific">Candidatus Enterovibrio escicola</name>
    <dbReference type="NCBI Taxonomy" id="1927127"/>
    <lineage>
        <taxon>Bacteria</taxon>
        <taxon>Pseudomonadati</taxon>
        <taxon>Pseudomonadota</taxon>
        <taxon>Gammaproteobacteria</taxon>
        <taxon>Vibrionales</taxon>
        <taxon>Vibrionaceae</taxon>
        <taxon>Enterovibrio</taxon>
    </lineage>
</organism>
<evidence type="ECO:0000313" key="2">
    <source>
        <dbReference type="EMBL" id="PCS22615.1"/>
    </source>
</evidence>
<proteinExistence type="predicted"/>
<dbReference type="Proteomes" id="UP000219020">
    <property type="component" value="Unassembled WGS sequence"/>
</dbReference>
<gene>
    <name evidence="2" type="ORF">BTN49_1841</name>
</gene>
<keyword evidence="3" id="KW-1185">Reference proteome</keyword>
<feature type="domain" description="Transposase DDE" evidence="1">
    <location>
        <begin position="17"/>
        <end position="52"/>
    </location>
</feature>
<comment type="caution">
    <text evidence="2">The sequence shown here is derived from an EMBL/GenBank/DDBJ whole genome shotgun (WGS) entry which is preliminary data.</text>
</comment>
<dbReference type="RefSeq" id="WP_097356591.1">
    <property type="nucleotide sequence ID" value="NZ_CAWOZG010000044.1"/>
</dbReference>
<evidence type="ECO:0000313" key="3">
    <source>
        <dbReference type="Proteomes" id="UP000219020"/>
    </source>
</evidence>
<sequence length="52" mass="6203">MFWFLFALTSYLTHREARPTRIAFVDSSKLQACYNLRILRHQVFKGAEKRGK</sequence>
<reference evidence="3" key="1">
    <citation type="submission" date="2017-04" db="EMBL/GenBank/DDBJ databases">
        <title>Genome evolution of the luminous symbionts of deep sea anglerfish.</title>
        <authorList>
            <person name="Hendry T.A."/>
        </authorList>
    </citation>
    <scope>NUCLEOTIDE SEQUENCE [LARGE SCALE GENOMIC DNA]</scope>
</reference>
<protein>
    <submittedName>
        <fullName evidence="2">Mobile element protein</fullName>
    </submittedName>
</protein>
<dbReference type="AlphaFoldDB" id="A0A2A5T365"/>
<dbReference type="Pfam" id="PF13612">
    <property type="entry name" value="DDE_Tnp_1_3"/>
    <property type="match status" value="1"/>
</dbReference>
<evidence type="ECO:0000259" key="1">
    <source>
        <dbReference type="Pfam" id="PF13612"/>
    </source>
</evidence>
<name>A0A2A5T365_9GAMM</name>
<accession>A0A2A5T365</accession>
<dbReference type="InterPro" id="IPR025668">
    <property type="entry name" value="Tnp_DDE_dom"/>
</dbReference>
<dbReference type="EMBL" id="NBYY01000016">
    <property type="protein sequence ID" value="PCS22615.1"/>
    <property type="molecule type" value="Genomic_DNA"/>
</dbReference>